<sequence>MLRFDSHCFTGALHDVVLDDRVFYVRFAHFRAQLGILRNGDSAVIERDDALRLLDLFGDDRNLFRFAFNVLDICHLVVSPPCNWKLKNPSAHTRQKDCIQTIGSIARLLHASPRQDLCGFPLPAVLGDL</sequence>
<accession>A0A645JX60</accession>
<dbReference type="AlphaFoldDB" id="A0A645JX60"/>
<dbReference type="EMBL" id="VSSQ01143619">
    <property type="protein sequence ID" value="MPN63743.1"/>
    <property type="molecule type" value="Genomic_DNA"/>
</dbReference>
<name>A0A645JX60_9ZZZZ</name>
<reference evidence="1" key="1">
    <citation type="submission" date="2019-08" db="EMBL/GenBank/DDBJ databases">
        <authorList>
            <person name="Kucharzyk K."/>
            <person name="Murdoch R.W."/>
            <person name="Higgins S."/>
            <person name="Loffler F."/>
        </authorList>
    </citation>
    <scope>NUCLEOTIDE SEQUENCE</scope>
</reference>
<gene>
    <name evidence="1" type="ORF">SDC9_211509</name>
</gene>
<evidence type="ECO:0000313" key="1">
    <source>
        <dbReference type="EMBL" id="MPN63743.1"/>
    </source>
</evidence>
<proteinExistence type="predicted"/>
<protein>
    <submittedName>
        <fullName evidence="1">Uncharacterized protein</fullName>
    </submittedName>
</protein>
<comment type="caution">
    <text evidence="1">The sequence shown here is derived from an EMBL/GenBank/DDBJ whole genome shotgun (WGS) entry which is preliminary data.</text>
</comment>
<organism evidence="1">
    <name type="scientific">bioreactor metagenome</name>
    <dbReference type="NCBI Taxonomy" id="1076179"/>
    <lineage>
        <taxon>unclassified sequences</taxon>
        <taxon>metagenomes</taxon>
        <taxon>ecological metagenomes</taxon>
    </lineage>
</organism>